<dbReference type="InterPro" id="IPR018114">
    <property type="entry name" value="TRYPSIN_HIS"/>
</dbReference>
<dbReference type="SUPFAM" id="SSF50494">
    <property type="entry name" value="Trypsin-like serine proteases"/>
    <property type="match status" value="1"/>
</dbReference>
<reference evidence="4 5" key="1">
    <citation type="submission" date="2016-07" db="EMBL/GenBank/DDBJ databases">
        <title>Pervasive Adenine N6-methylation of Active Genes in Fungi.</title>
        <authorList>
            <consortium name="DOE Joint Genome Institute"/>
            <person name="Mondo S.J."/>
            <person name="Dannebaum R.O."/>
            <person name="Kuo R.C."/>
            <person name="Labutti K."/>
            <person name="Haridas S."/>
            <person name="Kuo A."/>
            <person name="Salamov A."/>
            <person name="Ahrendt S.R."/>
            <person name="Lipzen A."/>
            <person name="Sullivan W."/>
            <person name="Andreopoulos W.B."/>
            <person name="Clum A."/>
            <person name="Lindquist E."/>
            <person name="Daum C."/>
            <person name="Ramamoorthy G.K."/>
            <person name="Gryganskyi A."/>
            <person name="Culley D."/>
            <person name="Magnuson J.K."/>
            <person name="James T.Y."/>
            <person name="O'Malley M.A."/>
            <person name="Stajich J.E."/>
            <person name="Spatafora J.W."/>
            <person name="Visel A."/>
            <person name="Grigoriev I.V."/>
        </authorList>
    </citation>
    <scope>NUCLEOTIDE SEQUENCE [LARGE SCALE GENOMIC DNA]</scope>
    <source>
        <strain evidence="4 5">CBS 931.73</strain>
    </source>
</reference>
<keyword evidence="4" id="KW-0645">Protease</keyword>
<evidence type="ECO:0000313" key="5">
    <source>
        <dbReference type="Proteomes" id="UP000193498"/>
    </source>
</evidence>
<dbReference type="InterPro" id="IPR043504">
    <property type="entry name" value="Peptidase_S1_PA_chymotrypsin"/>
</dbReference>
<dbReference type="SMART" id="SM00020">
    <property type="entry name" value="Tryp_SPc"/>
    <property type="match status" value="1"/>
</dbReference>
<feature type="non-terminal residue" evidence="4">
    <location>
        <position position="1"/>
    </location>
</feature>
<evidence type="ECO:0000256" key="1">
    <source>
        <dbReference type="ARBA" id="ARBA00023157"/>
    </source>
</evidence>
<dbReference type="STRING" id="1314790.A0A1Y1Y4B6"/>
<dbReference type="PRINTS" id="PR00722">
    <property type="entry name" value="CHYMOTRYPSIN"/>
</dbReference>
<dbReference type="CDD" id="cd00190">
    <property type="entry name" value="Tryp_SPc"/>
    <property type="match status" value="1"/>
</dbReference>
<dbReference type="PANTHER" id="PTHR24256">
    <property type="entry name" value="TRYPTASE-RELATED"/>
    <property type="match status" value="1"/>
</dbReference>
<dbReference type="EMBL" id="MCFE01000255">
    <property type="protein sequence ID" value="ORX92871.1"/>
    <property type="molecule type" value="Genomic_DNA"/>
</dbReference>
<dbReference type="Gene3D" id="2.40.10.10">
    <property type="entry name" value="Trypsin-like serine proteases"/>
    <property type="match status" value="1"/>
</dbReference>
<evidence type="ECO:0000259" key="3">
    <source>
        <dbReference type="PROSITE" id="PS50240"/>
    </source>
</evidence>
<evidence type="ECO:0000313" key="4">
    <source>
        <dbReference type="EMBL" id="ORX92871.1"/>
    </source>
</evidence>
<gene>
    <name evidence="4" type="ORF">K493DRAFT_141006</name>
</gene>
<dbReference type="GO" id="GO:0004252">
    <property type="term" value="F:serine-type endopeptidase activity"/>
    <property type="evidence" value="ECO:0007669"/>
    <property type="project" value="InterPro"/>
</dbReference>
<feature type="region of interest" description="Disordered" evidence="2">
    <location>
        <begin position="134"/>
        <end position="158"/>
    </location>
</feature>
<comment type="caution">
    <text evidence="4">The sequence shown here is derived from an EMBL/GenBank/DDBJ whole genome shotgun (WGS) entry which is preliminary data.</text>
</comment>
<dbReference type="GO" id="GO:0006508">
    <property type="term" value="P:proteolysis"/>
    <property type="evidence" value="ECO:0007669"/>
    <property type="project" value="UniProtKB-KW"/>
</dbReference>
<evidence type="ECO:0000256" key="2">
    <source>
        <dbReference type="SAM" id="MobiDB-lite"/>
    </source>
</evidence>
<dbReference type="InterPro" id="IPR009003">
    <property type="entry name" value="Peptidase_S1_PA"/>
</dbReference>
<dbReference type="OrthoDB" id="6380398at2759"/>
<organism evidence="4 5">
    <name type="scientific">Basidiobolus meristosporus CBS 931.73</name>
    <dbReference type="NCBI Taxonomy" id="1314790"/>
    <lineage>
        <taxon>Eukaryota</taxon>
        <taxon>Fungi</taxon>
        <taxon>Fungi incertae sedis</taxon>
        <taxon>Zoopagomycota</taxon>
        <taxon>Entomophthoromycotina</taxon>
        <taxon>Basidiobolomycetes</taxon>
        <taxon>Basidiobolales</taxon>
        <taxon>Basidiobolaceae</taxon>
        <taxon>Basidiobolus</taxon>
    </lineage>
</organism>
<dbReference type="InterPro" id="IPR001254">
    <property type="entry name" value="Trypsin_dom"/>
</dbReference>
<sequence length="158" mass="16822">VLTAAHCAFNYSSTETFFDAPVAQPADTRVAIGSLSSSDRSLVGVKRIVIHPNYDSLTFMNDLALIELERPLRISSSIQPITISNSTLSPGQEVTAAGWGQTENQPSSSILLQVHLKISNVDLCRAERPSFIDNDGPQLCTGQTPGHDTCPGDSGGPL</sequence>
<dbReference type="InterPro" id="IPR001314">
    <property type="entry name" value="Peptidase_S1A"/>
</dbReference>
<dbReference type="Pfam" id="PF00089">
    <property type="entry name" value="Trypsin"/>
    <property type="match status" value="1"/>
</dbReference>
<accession>A0A1Y1Y4B6</accession>
<name>A0A1Y1Y4B6_9FUNG</name>
<dbReference type="PROSITE" id="PS50240">
    <property type="entry name" value="TRYPSIN_DOM"/>
    <property type="match status" value="1"/>
</dbReference>
<proteinExistence type="predicted"/>
<dbReference type="InterPro" id="IPR051487">
    <property type="entry name" value="Ser/Thr_Proteases_Immune/Dev"/>
</dbReference>
<keyword evidence="4" id="KW-0378">Hydrolase</keyword>
<dbReference type="PROSITE" id="PS00134">
    <property type="entry name" value="TRYPSIN_HIS"/>
    <property type="match status" value="1"/>
</dbReference>
<protein>
    <submittedName>
        <fullName evidence="4">Trypsin-like protease</fullName>
    </submittedName>
</protein>
<dbReference type="AlphaFoldDB" id="A0A1Y1Y4B6"/>
<feature type="non-terminal residue" evidence="4">
    <location>
        <position position="158"/>
    </location>
</feature>
<keyword evidence="1" id="KW-1015">Disulfide bond</keyword>
<feature type="domain" description="Peptidase S1" evidence="3">
    <location>
        <begin position="1"/>
        <end position="158"/>
    </location>
</feature>
<dbReference type="InParanoid" id="A0A1Y1Y4B6"/>
<dbReference type="Proteomes" id="UP000193498">
    <property type="component" value="Unassembled WGS sequence"/>
</dbReference>
<keyword evidence="5" id="KW-1185">Reference proteome</keyword>